<dbReference type="SUPFAM" id="SSF48403">
    <property type="entry name" value="Ankyrin repeat"/>
    <property type="match status" value="1"/>
</dbReference>
<protein>
    <submittedName>
        <fullName evidence="4">Uncharacterized protein</fullName>
    </submittedName>
</protein>
<dbReference type="InterPro" id="IPR002110">
    <property type="entry name" value="Ankyrin_rpt"/>
</dbReference>
<dbReference type="PANTHER" id="PTHR24134:SF9">
    <property type="entry name" value="ANKYRIN REPEAT AND SOCS BOX PROTEIN 8"/>
    <property type="match status" value="1"/>
</dbReference>
<dbReference type="PRINTS" id="PR01415">
    <property type="entry name" value="ANKYRIN"/>
</dbReference>
<comment type="caution">
    <text evidence="4">The sequence shown here is derived from an EMBL/GenBank/DDBJ whole genome shotgun (WGS) entry which is preliminary data.</text>
</comment>
<dbReference type="EMBL" id="JBJJXI010000051">
    <property type="protein sequence ID" value="KAL3400220.1"/>
    <property type="molecule type" value="Genomic_DNA"/>
</dbReference>
<dbReference type="Gene3D" id="1.25.40.20">
    <property type="entry name" value="Ankyrin repeat-containing domain"/>
    <property type="match status" value="1"/>
</dbReference>
<dbReference type="AlphaFoldDB" id="A0ABD2X5N2"/>
<dbReference type="Pfam" id="PF00023">
    <property type="entry name" value="Ank"/>
    <property type="match status" value="1"/>
</dbReference>
<dbReference type="Proteomes" id="UP001627154">
    <property type="component" value="Unassembled WGS sequence"/>
</dbReference>
<name>A0ABD2X5N2_9HYME</name>
<accession>A0ABD2X5N2</accession>
<sequence length="341" mass="39456">MPSVTVSLLDAVIYSDRVAIQECINLGVKVKPIDKFGRTEIHRAAKLHYIDEFYFFPECIFDAVGDVNYSDENGVTLLHIACGWGNTRTVQKFIDQGIDVNLECRRYYDLPACTPLHVAIENQRVEVIQLLLEKGADANKQNLDGLTPLQNAVNLFNYEAVKLLVEHGANIQRVDFKDEVVSRYIRSQIRTRRRLMVTKRHHMVIYNILAIFELLTTKDYEISYEDCMTISNILKKFKNEHVHDERCAALYLWENEISPKTMITDTVSISDLCEASPENVFKILNEPNYKSIVNSYDFQNKFCSTSEVLDINMIIALDEWFHRQIAQEYLQDFVVISSPRI</sequence>
<evidence type="ECO:0000256" key="2">
    <source>
        <dbReference type="ARBA" id="ARBA00023043"/>
    </source>
</evidence>
<organism evidence="4 5">
    <name type="scientific">Trichogramma kaykai</name>
    <dbReference type="NCBI Taxonomy" id="54128"/>
    <lineage>
        <taxon>Eukaryota</taxon>
        <taxon>Metazoa</taxon>
        <taxon>Ecdysozoa</taxon>
        <taxon>Arthropoda</taxon>
        <taxon>Hexapoda</taxon>
        <taxon>Insecta</taxon>
        <taxon>Pterygota</taxon>
        <taxon>Neoptera</taxon>
        <taxon>Endopterygota</taxon>
        <taxon>Hymenoptera</taxon>
        <taxon>Apocrita</taxon>
        <taxon>Proctotrupomorpha</taxon>
        <taxon>Chalcidoidea</taxon>
        <taxon>Trichogrammatidae</taxon>
        <taxon>Trichogramma</taxon>
    </lineage>
</organism>
<dbReference type="InterPro" id="IPR036770">
    <property type="entry name" value="Ankyrin_rpt-contain_sf"/>
</dbReference>
<evidence type="ECO:0000256" key="3">
    <source>
        <dbReference type="PROSITE-ProRule" id="PRU00023"/>
    </source>
</evidence>
<feature type="repeat" description="ANK" evidence="3">
    <location>
        <begin position="111"/>
        <end position="143"/>
    </location>
</feature>
<proteinExistence type="predicted"/>
<dbReference type="SMART" id="SM00248">
    <property type="entry name" value="ANK"/>
    <property type="match status" value="3"/>
</dbReference>
<evidence type="ECO:0000256" key="1">
    <source>
        <dbReference type="ARBA" id="ARBA00022737"/>
    </source>
</evidence>
<keyword evidence="2 3" id="KW-0040">ANK repeat</keyword>
<gene>
    <name evidence="4" type="ORF">TKK_006114</name>
</gene>
<keyword evidence="1" id="KW-0677">Repeat</keyword>
<dbReference type="Pfam" id="PF12796">
    <property type="entry name" value="Ank_2"/>
    <property type="match status" value="1"/>
</dbReference>
<dbReference type="PROSITE" id="PS50088">
    <property type="entry name" value="ANK_REPEAT"/>
    <property type="match status" value="3"/>
</dbReference>
<dbReference type="PROSITE" id="PS50297">
    <property type="entry name" value="ANK_REP_REGION"/>
    <property type="match status" value="3"/>
</dbReference>
<keyword evidence="5" id="KW-1185">Reference proteome</keyword>
<dbReference type="PANTHER" id="PTHR24134">
    <property type="entry name" value="ANKYRIN REPEAT-CONTAINING PROTEIN DDB_G0279043"/>
    <property type="match status" value="1"/>
</dbReference>
<feature type="repeat" description="ANK" evidence="3">
    <location>
        <begin position="144"/>
        <end position="176"/>
    </location>
</feature>
<evidence type="ECO:0000313" key="4">
    <source>
        <dbReference type="EMBL" id="KAL3400220.1"/>
    </source>
</evidence>
<evidence type="ECO:0000313" key="5">
    <source>
        <dbReference type="Proteomes" id="UP001627154"/>
    </source>
</evidence>
<reference evidence="4 5" key="1">
    <citation type="journal article" date="2024" name="bioRxiv">
        <title>A reference genome for Trichogramma kaykai: A tiny desert-dwelling parasitoid wasp with competing sex-ratio distorters.</title>
        <authorList>
            <person name="Culotta J."/>
            <person name="Lindsey A.R."/>
        </authorList>
    </citation>
    <scope>NUCLEOTIDE SEQUENCE [LARGE SCALE GENOMIC DNA]</scope>
    <source>
        <strain evidence="4 5">KSX58</strain>
    </source>
</reference>
<feature type="repeat" description="ANK" evidence="3">
    <location>
        <begin position="73"/>
        <end position="105"/>
    </location>
</feature>